<dbReference type="AlphaFoldDB" id="A0A7J6Q3S1"/>
<evidence type="ECO:0000313" key="2">
    <source>
        <dbReference type="EMBL" id="KAF4702927.1"/>
    </source>
</evidence>
<comment type="caution">
    <text evidence="2">The sequence shown here is derived from an EMBL/GenBank/DDBJ whole genome shotgun (WGS) entry which is preliminary data.</text>
</comment>
<accession>A0A7J6Q3S1</accession>
<keyword evidence="1" id="KW-0732">Signal</keyword>
<dbReference type="Proteomes" id="UP000574390">
    <property type="component" value="Unassembled WGS sequence"/>
</dbReference>
<dbReference type="EMBL" id="JABANM010032448">
    <property type="protein sequence ID" value="KAF4702927.1"/>
    <property type="molecule type" value="Genomic_DNA"/>
</dbReference>
<evidence type="ECO:0000313" key="3">
    <source>
        <dbReference type="Proteomes" id="UP000574390"/>
    </source>
</evidence>
<feature type="chain" id="PRO_5029660258" evidence="1">
    <location>
        <begin position="17"/>
        <end position="326"/>
    </location>
</feature>
<reference evidence="2 3" key="1">
    <citation type="submission" date="2020-04" db="EMBL/GenBank/DDBJ databases">
        <title>Perkinsus olseni comparative genomics.</title>
        <authorList>
            <person name="Bogema D.R."/>
        </authorList>
    </citation>
    <scope>NUCLEOTIDE SEQUENCE [LARGE SCALE GENOMIC DNA]</scope>
    <source>
        <strain evidence="2">ATCC PRA-205</strain>
    </source>
</reference>
<dbReference type="SUPFAM" id="SSF51445">
    <property type="entry name" value="(Trans)glycosidases"/>
    <property type="match status" value="1"/>
</dbReference>
<protein>
    <submittedName>
        <fullName evidence="2">Uncharacterized protein</fullName>
    </submittedName>
</protein>
<proteinExistence type="predicted"/>
<sequence>MLTASFIVSLLGLVISQGPPSSSASHGLELYKEISYPWDRLEEPRSIKGGEACPVTQYTWDFYFKYLIENGVRSFLLGGYAMVQSMILPRYYPPWDKAGFKALKEQVEAKGGKILADLGMYEDRTFDKRAFLESVTKFIKVYPVDGFRLGLNPAYPDRAESLREVLEAIKEQNLHCSLWFSVSDTYFFLLLPVKDEDKPVFNTDNFAEEAIKEITLAGVRPNQLALTIPVAAAISSLDTKIGYSRAIFDYKGDPTGEGSVMLTPSTTLYFFSQTRAIDKIGLARKHGLHGIALQASDDKRADLHPWDPRSLLYALAMNIIGSPQTF</sequence>
<dbReference type="InterPro" id="IPR017853">
    <property type="entry name" value="GH"/>
</dbReference>
<name>A0A7J6Q3S1_PEROL</name>
<organism evidence="2 3">
    <name type="scientific">Perkinsus olseni</name>
    <name type="common">Perkinsus atlanticus</name>
    <dbReference type="NCBI Taxonomy" id="32597"/>
    <lineage>
        <taxon>Eukaryota</taxon>
        <taxon>Sar</taxon>
        <taxon>Alveolata</taxon>
        <taxon>Perkinsozoa</taxon>
        <taxon>Perkinsea</taxon>
        <taxon>Perkinsida</taxon>
        <taxon>Perkinsidae</taxon>
        <taxon>Perkinsus</taxon>
    </lineage>
</organism>
<gene>
    <name evidence="2" type="ORF">FOZ62_022365</name>
</gene>
<evidence type="ECO:0000256" key="1">
    <source>
        <dbReference type="SAM" id="SignalP"/>
    </source>
</evidence>
<feature type="signal peptide" evidence="1">
    <location>
        <begin position="1"/>
        <end position="16"/>
    </location>
</feature>